<sequence>HDCLGKLREGLMSSRRKDQFSVEGEPVGGLYETSLFLAILFDSPRQTTTILSHLVPDLYSTISTPLCHLTTLISLIHHLVAAYPSQSTFRQHLVSLPYSLLPSDSGSRLWIISLASCLRSLNYSKFEELTRPSSFLSFLGVIHEPDRKMSPETVPTSTSELTPSSSLSLAKRAFHALIDSLRIKAREKTWDVIRSAYRELACHPESGASRDWLERSLSLPSIVPACRGICVDEWLERKSQEGQVRKKDGASEGTWIVCKVR</sequence>
<dbReference type="STRING" id="765440.A0A0C3FYW8"/>
<gene>
    <name evidence="1" type="ORF">PILCRDRAFT_61097</name>
</gene>
<dbReference type="InParanoid" id="A0A0C3FYW8"/>
<name>A0A0C3FYW8_PILCF</name>
<dbReference type="OrthoDB" id="2100128at2759"/>
<keyword evidence="2" id="KW-1185">Reference proteome</keyword>
<accession>A0A0C3FYW8</accession>
<evidence type="ECO:0000313" key="1">
    <source>
        <dbReference type="EMBL" id="KIM89470.1"/>
    </source>
</evidence>
<organism evidence="1 2">
    <name type="scientific">Piloderma croceum (strain F 1598)</name>
    <dbReference type="NCBI Taxonomy" id="765440"/>
    <lineage>
        <taxon>Eukaryota</taxon>
        <taxon>Fungi</taxon>
        <taxon>Dikarya</taxon>
        <taxon>Basidiomycota</taxon>
        <taxon>Agaricomycotina</taxon>
        <taxon>Agaricomycetes</taxon>
        <taxon>Agaricomycetidae</taxon>
        <taxon>Atheliales</taxon>
        <taxon>Atheliaceae</taxon>
        <taxon>Piloderma</taxon>
    </lineage>
</organism>
<dbReference type="EMBL" id="KN832975">
    <property type="protein sequence ID" value="KIM89470.1"/>
    <property type="molecule type" value="Genomic_DNA"/>
</dbReference>
<feature type="non-terminal residue" evidence="1">
    <location>
        <position position="1"/>
    </location>
</feature>
<dbReference type="HOGENOM" id="CLU_042182_1_0_1"/>
<reference evidence="1 2" key="1">
    <citation type="submission" date="2014-04" db="EMBL/GenBank/DDBJ databases">
        <authorList>
            <consortium name="DOE Joint Genome Institute"/>
            <person name="Kuo A."/>
            <person name="Tarkka M."/>
            <person name="Buscot F."/>
            <person name="Kohler A."/>
            <person name="Nagy L.G."/>
            <person name="Floudas D."/>
            <person name="Copeland A."/>
            <person name="Barry K.W."/>
            <person name="Cichocki N."/>
            <person name="Veneault-Fourrey C."/>
            <person name="LaButti K."/>
            <person name="Lindquist E.A."/>
            <person name="Lipzen A."/>
            <person name="Lundell T."/>
            <person name="Morin E."/>
            <person name="Murat C."/>
            <person name="Sun H."/>
            <person name="Tunlid A."/>
            <person name="Henrissat B."/>
            <person name="Grigoriev I.V."/>
            <person name="Hibbett D.S."/>
            <person name="Martin F."/>
            <person name="Nordberg H.P."/>
            <person name="Cantor M.N."/>
            <person name="Hua S.X."/>
        </authorList>
    </citation>
    <scope>NUCLEOTIDE SEQUENCE [LARGE SCALE GENOMIC DNA]</scope>
    <source>
        <strain evidence="1 2">F 1598</strain>
    </source>
</reference>
<dbReference type="AlphaFoldDB" id="A0A0C3FYW8"/>
<proteinExistence type="predicted"/>
<protein>
    <submittedName>
        <fullName evidence="1">Uncharacterized protein</fullName>
    </submittedName>
</protein>
<dbReference type="Proteomes" id="UP000054166">
    <property type="component" value="Unassembled WGS sequence"/>
</dbReference>
<evidence type="ECO:0000313" key="2">
    <source>
        <dbReference type="Proteomes" id="UP000054166"/>
    </source>
</evidence>
<reference evidence="2" key="2">
    <citation type="submission" date="2015-01" db="EMBL/GenBank/DDBJ databases">
        <title>Evolutionary Origins and Diversification of the Mycorrhizal Mutualists.</title>
        <authorList>
            <consortium name="DOE Joint Genome Institute"/>
            <consortium name="Mycorrhizal Genomics Consortium"/>
            <person name="Kohler A."/>
            <person name="Kuo A."/>
            <person name="Nagy L.G."/>
            <person name="Floudas D."/>
            <person name="Copeland A."/>
            <person name="Barry K.W."/>
            <person name="Cichocki N."/>
            <person name="Veneault-Fourrey C."/>
            <person name="LaButti K."/>
            <person name="Lindquist E.A."/>
            <person name="Lipzen A."/>
            <person name="Lundell T."/>
            <person name="Morin E."/>
            <person name="Murat C."/>
            <person name="Riley R."/>
            <person name="Ohm R."/>
            <person name="Sun H."/>
            <person name="Tunlid A."/>
            <person name="Henrissat B."/>
            <person name="Grigoriev I.V."/>
            <person name="Hibbett D.S."/>
            <person name="Martin F."/>
        </authorList>
    </citation>
    <scope>NUCLEOTIDE SEQUENCE [LARGE SCALE GENOMIC DNA]</scope>
    <source>
        <strain evidence="2">F 1598</strain>
    </source>
</reference>